<name>A0A9W9JZ61_9EURO</name>
<feature type="compositionally biased region" description="Pro residues" evidence="1">
    <location>
        <begin position="716"/>
        <end position="729"/>
    </location>
</feature>
<organism evidence="2 3">
    <name type="scientific">Penicillium alfredii</name>
    <dbReference type="NCBI Taxonomy" id="1506179"/>
    <lineage>
        <taxon>Eukaryota</taxon>
        <taxon>Fungi</taxon>
        <taxon>Dikarya</taxon>
        <taxon>Ascomycota</taxon>
        <taxon>Pezizomycotina</taxon>
        <taxon>Eurotiomycetes</taxon>
        <taxon>Eurotiomycetidae</taxon>
        <taxon>Eurotiales</taxon>
        <taxon>Aspergillaceae</taxon>
        <taxon>Penicillium</taxon>
    </lineage>
</organism>
<comment type="caution">
    <text evidence="2">The sequence shown here is derived from an EMBL/GenBank/DDBJ whole genome shotgun (WGS) entry which is preliminary data.</text>
</comment>
<dbReference type="RefSeq" id="XP_056509168.1">
    <property type="nucleotide sequence ID" value="XM_056658875.1"/>
</dbReference>
<proteinExistence type="predicted"/>
<feature type="compositionally biased region" description="Polar residues" evidence="1">
    <location>
        <begin position="211"/>
        <end position="229"/>
    </location>
</feature>
<reference evidence="2" key="1">
    <citation type="submission" date="2022-11" db="EMBL/GenBank/DDBJ databases">
        <authorList>
            <person name="Petersen C."/>
        </authorList>
    </citation>
    <scope>NUCLEOTIDE SEQUENCE</scope>
    <source>
        <strain evidence="2">IBT 34128</strain>
    </source>
</reference>
<evidence type="ECO:0000313" key="3">
    <source>
        <dbReference type="Proteomes" id="UP001141434"/>
    </source>
</evidence>
<feature type="region of interest" description="Disordered" evidence="1">
    <location>
        <begin position="644"/>
        <end position="750"/>
    </location>
</feature>
<gene>
    <name evidence="2" type="ORF">NUU61_008350</name>
</gene>
<accession>A0A9W9JZ61</accession>
<reference evidence="2" key="2">
    <citation type="journal article" date="2023" name="IMA Fungus">
        <title>Comparative genomic study of the Penicillium genus elucidates a diverse pangenome and 15 lateral gene transfer events.</title>
        <authorList>
            <person name="Petersen C."/>
            <person name="Sorensen T."/>
            <person name="Nielsen M.R."/>
            <person name="Sondergaard T.E."/>
            <person name="Sorensen J.L."/>
            <person name="Fitzpatrick D.A."/>
            <person name="Frisvad J.C."/>
            <person name="Nielsen K.L."/>
        </authorList>
    </citation>
    <scope>NUCLEOTIDE SEQUENCE</scope>
    <source>
        <strain evidence="2">IBT 34128</strain>
    </source>
</reference>
<feature type="compositionally biased region" description="Pro residues" evidence="1">
    <location>
        <begin position="645"/>
        <end position="657"/>
    </location>
</feature>
<feature type="compositionally biased region" description="Low complexity" evidence="1">
    <location>
        <begin position="686"/>
        <end position="701"/>
    </location>
</feature>
<protein>
    <submittedName>
        <fullName evidence="2">Uncharacterized protein</fullName>
    </submittedName>
</protein>
<sequence>MVSVPPPPSFPLREEELVLPAEPLPPYDLTVLPDPPDSWQIFGMTAEQAVKQRTLRKIEAVVLAKFHFWGIRYKSRRLLSGLEVVKSLWKLFYYMADQHRPQSWLEVFDLTRDAGSRLLKYTIVPCPRPVSLFYPHDPDARLQPRPPFVRPHDAPFGVPDSYLAQFLLPASHEASDGTSNRVILNPNVARTRKRRAGNNQGPPSPKRQKRTIQSPPSQNNAGSPTSNGPNKPLSVLPTPLFNPQIVVEAVERALMKLVYSDLDRDISAPPRVARPSKTINSANGLRLTQLENHPDTAKMLLSPRSLEFDPNGLPYPYRGRGPVWSDSSCAIDSVIVLGQLVDAGCTVADRKENRSSTFTELERAFIEATNVNWNVLDDKTSIFLRDQFFQKVCAVCPDIKMGQLVPSWMVWGQFTRHFAQFQFSWQEKVTTSCRCNHGGWPTIQPGNGSWIYPPFLESDRKGVHPSELIMRTVFQRKESPCDQCGASAGVIRERRFDQLPLRLVLGCDDDTKLINHTEAFTFNYTDSSGAQQTATYRWLGGVYQQDCHARVYFTDAERGEADAGQIRMYDGCVNSGAIVGGISPFHQQNRVPAEWMQYSPPSVIYELVMDPSLDILATAGNAVVSMNQIVAQKKCILTEHVPWKPADPVPEPEPQPWPRTLSNIGDHFMSGESIDLSQYLPPNAKPNSPRPSTRSRSSSDSLAHHIMNAQLNSSPPMNPTPLNPPPEARPPGVQEGANIFDEYWGTQSRC</sequence>
<feature type="region of interest" description="Disordered" evidence="1">
    <location>
        <begin position="177"/>
        <end position="235"/>
    </location>
</feature>
<evidence type="ECO:0000313" key="2">
    <source>
        <dbReference type="EMBL" id="KAJ5087043.1"/>
    </source>
</evidence>
<dbReference type="EMBL" id="JAPMSZ010000010">
    <property type="protein sequence ID" value="KAJ5087043.1"/>
    <property type="molecule type" value="Genomic_DNA"/>
</dbReference>
<dbReference type="AlphaFoldDB" id="A0A9W9JZ61"/>
<evidence type="ECO:0000256" key="1">
    <source>
        <dbReference type="SAM" id="MobiDB-lite"/>
    </source>
</evidence>
<dbReference type="OrthoDB" id="5431239at2759"/>
<keyword evidence="3" id="KW-1185">Reference proteome</keyword>
<dbReference type="Proteomes" id="UP001141434">
    <property type="component" value="Unassembled WGS sequence"/>
</dbReference>
<dbReference type="GeneID" id="81398044"/>